<dbReference type="EMBL" id="JADKCH010000015">
    <property type="protein sequence ID" value="MBK8573290.1"/>
    <property type="molecule type" value="Genomic_DNA"/>
</dbReference>
<name>A0A936K7L2_9BACT</name>
<gene>
    <name evidence="4" type="ORF">IPN91_11750</name>
</gene>
<dbReference type="InterPro" id="IPR036890">
    <property type="entry name" value="HATPase_C_sf"/>
</dbReference>
<protein>
    <submittedName>
        <fullName evidence="4">Hybrid sensor histidine kinase/response regulator</fullName>
    </submittedName>
</protein>
<dbReference type="CDD" id="cd00156">
    <property type="entry name" value="REC"/>
    <property type="match status" value="1"/>
</dbReference>
<dbReference type="SMART" id="SM00448">
    <property type="entry name" value="REC"/>
    <property type="match status" value="1"/>
</dbReference>
<dbReference type="SUPFAM" id="SSF52172">
    <property type="entry name" value="CheY-like"/>
    <property type="match status" value="1"/>
</dbReference>
<evidence type="ECO:0000313" key="4">
    <source>
        <dbReference type="EMBL" id="MBK8573290.1"/>
    </source>
</evidence>
<evidence type="ECO:0000256" key="1">
    <source>
        <dbReference type="ARBA" id="ARBA00022553"/>
    </source>
</evidence>
<dbReference type="AlphaFoldDB" id="A0A936K7L2"/>
<dbReference type="Gene3D" id="3.40.50.2300">
    <property type="match status" value="1"/>
</dbReference>
<organism evidence="4 5">
    <name type="scientific">Candidatus Geothrix odensensis</name>
    <dbReference type="NCBI Taxonomy" id="2954440"/>
    <lineage>
        <taxon>Bacteria</taxon>
        <taxon>Pseudomonadati</taxon>
        <taxon>Acidobacteriota</taxon>
        <taxon>Holophagae</taxon>
        <taxon>Holophagales</taxon>
        <taxon>Holophagaceae</taxon>
        <taxon>Geothrix</taxon>
    </lineage>
</organism>
<proteinExistence type="predicted"/>
<dbReference type="Pfam" id="PF00072">
    <property type="entry name" value="Response_reg"/>
    <property type="match status" value="1"/>
</dbReference>
<sequence>MVFSTVKAHQGQMAIESEPGKGTRVRLRFPACAEEAPVQAAATAGHEADQIPRGTLNVLLVDDDDLIQSSVQIILDALGHTAVTAAQSGEEGLALLQAGLEPDLVILDMNMPGLGGIGTLPLLRRLRPEVPVLLSTGRADQSALALASAYPGVTLLSKPFGLRELQRHLELIGLG</sequence>
<feature type="modified residue" description="4-aspartylphosphate" evidence="2">
    <location>
        <position position="108"/>
    </location>
</feature>
<dbReference type="InterPro" id="IPR011006">
    <property type="entry name" value="CheY-like_superfamily"/>
</dbReference>
<dbReference type="PROSITE" id="PS50110">
    <property type="entry name" value="RESPONSE_REGULATORY"/>
    <property type="match status" value="1"/>
</dbReference>
<evidence type="ECO:0000256" key="2">
    <source>
        <dbReference type="PROSITE-ProRule" id="PRU00169"/>
    </source>
</evidence>
<dbReference type="GO" id="GO:0016301">
    <property type="term" value="F:kinase activity"/>
    <property type="evidence" value="ECO:0007669"/>
    <property type="project" value="UniProtKB-KW"/>
</dbReference>
<evidence type="ECO:0000313" key="5">
    <source>
        <dbReference type="Proteomes" id="UP000709959"/>
    </source>
</evidence>
<dbReference type="PANTHER" id="PTHR44591:SF3">
    <property type="entry name" value="RESPONSE REGULATORY DOMAIN-CONTAINING PROTEIN"/>
    <property type="match status" value="1"/>
</dbReference>
<dbReference type="GO" id="GO:0000160">
    <property type="term" value="P:phosphorelay signal transduction system"/>
    <property type="evidence" value="ECO:0007669"/>
    <property type="project" value="InterPro"/>
</dbReference>
<evidence type="ECO:0000259" key="3">
    <source>
        <dbReference type="PROSITE" id="PS50110"/>
    </source>
</evidence>
<feature type="domain" description="Response regulatory" evidence="3">
    <location>
        <begin position="57"/>
        <end position="173"/>
    </location>
</feature>
<reference evidence="4 5" key="1">
    <citation type="submission" date="2020-10" db="EMBL/GenBank/DDBJ databases">
        <title>Connecting structure to function with the recovery of over 1000 high-quality activated sludge metagenome-assembled genomes encoding full-length rRNA genes using long-read sequencing.</title>
        <authorList>
            <person name="Singleton C.M."/>
            <person name="Petriglieri F."/>
            <person name="Kristensen J.M."/>
            <person name="Kirkegaard R.H."/>
            <person name="Michaelsen T.Y."/>
            <person name="Andersen M.H."/>
            <person name="Karst S.M."/>
            <person name="Dueholm M.S."/>
            <person name="Nielsen P.H."/>
            <person name="Albertsen M."/>
        </authorList>
    </citation>
    <scope>NUCLEOTIDE SEQUENCE [LARGE SCALE GENOMIC DNA]</scope>
    <source>
        <strain evidence="4">OdNE_18-Q3-R46-58_MAXAC.008</strain>
    </source>
</reference>
<dbReference type="Gene3D" id="3.30.565.10">
    <property type="entry name" value="Histidine kinase-like ATPase, C-terminal domain"/>
    <property type="match status" value="1"/>
</dbReference>
<comment type="caution">
    <text evidence="4">The sequence shown here is derived from an EMBL/GenBank/DDBJ whole genome shotgun (WGS) entry which is preliminary data.</text>
</comment>
<dbReference type="InterPro" id="IPR001789">
    <property type="entry name" value="Sig_transdc_resp-reg_receiver"/>
</dbReference>
<dbReference type="InterPro" id="IPR050595">
    <property type="entry name" value="Bact_response_regulator"/>
</dbReference>
<keyword evidence="4" id="KW-0808">Transferase</keyword>
<keyword evidence="1 2" id="KW-0597">Phosphoprotein</keyword>
<keyword evidence="4" id="KW-0418">Kinase</keyword>
<dbReference type="PANTHER" id="PTHR44591">
    <property type="entry name" value="STRESS RESPONSE REGULATOR PROTEIN 1"/>
    <property type="match status" value="1"/>
</dbReference>
<dbReference type="Proteomes" id="UP000709959">
    <property type="component" value="Unassembled WGS sequence"/>
</dbReference>
<accession>A0A936K7L2</accession>
<dbReference type="SUPFAM" id="SSF55874">
    <property type="entry name" value="ATPase domain of HSP90 chaperone/DNA topoisomerase II/histidine kinase"/>
    <property type="match status" value="1"/>
</dbReference>